<dbReference type="Pfam" id="PF02028">
    <property type="entry name" value="BCCT"/>
    <property type="match status" value="1"/>
</dbReference>
<keyword evidence="3" id="KW-0813">Transport</keyword>
<feature type="transmembrane region" description="Helical" evidence="9">
    <location>
        <begin position="398"/>
        <end position="415"/>
    </location>
</feature>
<evidence type="ECO:0000313" key="11">
    <source>
        <dbReference type="Proteomes" id="UP000321196"/>
    </source>
</evidence>
<feature type="transmembrane region" description="Helical" evidence="9">
    <location>
        <begin position="226"/>
        <end position="244"/>
    </location>
</feature>
<feature type="compositionally biased region" description="Basic and acidic residues" evidence="8">
    <location>
        <begin position="8"/>
        <end position="19"/>
    </location>
</feature>
<keyword evidence="4" id="KW-1003">Cell membrane</keyword>
<feature type="transmembrane region" description="Helical" evidence="9">
    <location>
        <begin position="87"/>
        <end position="106"/>
    </location>
</feature>
<proteinExistence type="inferred from homology"/>
<feature type="transmembrane region" description="Helical" evidence="9">
    <location>
        <begin position="168"/>
        <end position="187"/>
    </location>
</feature>
<feature type="transmembrane region" description="Helical" evidence="9">
    <location>
        <begin position="547"/>
        <end position="571"/>
    </location>
</feature>
<evidence type="ECO:0000256" key="7">
    <source>
        <dbReference type="ARBA" id="ARBA00023136"/>
    </source>
</evidence>
<feature type="transmembrane region" description="Helical" evidence="9">
    <location>
        <begin position="427"/>
        <end position="445"/>
    </location>
</feature>
<protein>
    <submittedName>
        <fullName evidence="10">BCCT family transporter</fullName>
    </submittedName>
</protein>
<feature type="region of interest" description="Disordered" evidence="8">
    <location>
        <begin position="652"/>
        <end position="704"/>
    </location>
</feature>
<sequence length="704" mass="75901">MTSSTEPEDTKRARTDAAKRITTTRADAAQQADAARQHDAEKRKEAAKRKDAAKRIFREVNTPYGVHPALIPGIGVDDTGRKFSTNWWVFVLTAAFAVGFVTWGLVDTVGMGTFARTALDGVSTGFGWLFSLLTIVVFFFMLIVSIGQRGRIVLGSDDEKPEFSTVSWVAMLFSAGMGIGLLFYGPYEPLVYFLDPPSGMNADPGTRDAMLAAMAQTMFHWGPLAWAYYALVGGAIAYVAYRRARSPLISSIFDPIFSQKTRGPIGAVIDIFAIIVTLFGTAVSLGIGALQIARGVEIVGGIGPVGNGLIIGIIAVLTCAFILSAVSGVKRGIRVLSNINMLMVAILAAFVFIVGPTLFLLNFIPSSGVAFFHDLATMLQRSPVDGPETAEFMKTWTTYYWAWWVSWTPFVGMFIAKISRGRTIRQFTFVVMVVPSIVCLIWFGIFGGTSMRMEEAGLNIAGAEDSQDILFSVLGNLPLPLVTSVVAMISVVIFFVTSADSASIVMGQMSQHGKPEPSKWVTITWGIALASIATTLLLAGGRDALTALQALVTVSALPFTLVIIGIMIAWWRDLSTDPLVLRNRFAEVAIEQGIKRGIEEHGDDFVFEAHATAPDEGAGAWLDTENPELTEWYDDARTGQIEVILAQRDADEKAEQAALEAAEPETVAALEAAEPQLTEGAEPRLTEGAEPQSSSPADGEPRGA</sequence>
<accession>A0A5C8HPB3</accession>
<feature type="transmembrane region" description="Helical" evidence="9">
    <location>
        <begin position="265"/>
        <end position="289"/>
    </location>
</feature>
<feature type="region of interest" description="Disordered" evidence="8">
    <location>
        <begin position="1"/>
        <end position="50"/>
    </location>
</feature>
<comment type="caution">
    <text evidence="10">The sequence shown here is derived from an EMBL/GenBank/DDBJ whole genome shotgun (WGS) entry which is preliminary data.</text>
</comment>
<evidence type="ECO:0000256" key="8">
    <source>
        <dbReference type="SAM" id="MobiDB-lite"/>
    </source>
</evidence>
<dbReference type="GO" id="GO:0005886">
    <property type="term" value="C:plasma membrane"/>
    <property type="evidence" value="ECO:0007669"/>
    <property type="project" value="UniProtKB-SubCell"/>
</dbReference>
<feature type="transmembrane region" description="Helical" evidence="9">
    <location>
        <begin position="126"/>
        <end position="147"/>
    </location>
</feature>
<evidence type="ECO:0000256" key="3">
    <source>
        <dbReference type="ARBA" id="ARBA00022448"/>
    </source>
</evidence>
<keyword evidence="6 9" id="KW-1133">Transmembrane helix</keyword>
<dbReference type="OrthoDB" id="9775735at2"/>
<keyword evidence="11" id="KW-1185">Reference proteome</keyword>
<evidence type="ECO:0000256" key="4">
    <source>
        <dbReference type="ARBA" id="ARBA00022475"/>
    </source>
</evidence>
<dbReference type="PANTHER" id="PTHR30047:SF7">
    <property type="entry name" value="HIGH-AFFINITY CHOLINE TRANSPORT PROTEIN"/>
    <property type="match status" value="1"/>
</dbReference>
<feature type="compositionally biased region" description="Low complexity" evidence="8">
    <location>
        <begin position="20"/>
        <end position="34"/>
    </location>
</feature>
<feature type="compositionally biased region" description="Low complexity" evidence="8">
    <location>
        <begin position="656"/>
        <end position="665"/>
    </location>
</feature>
<evidence type="ECO:0000256" key="1">
    <source>
        <dbReference type="ARBA" id="ARBA00004651"/>
    </source>
</evidence>
<feature type="transmembrane region" description="Helical" evidence="9">
    <location>
        <begin position="520"/>
        <end position="541"/>
    </location>
</feature>
<dbReference type="GO" id="GO:0022857">
    <property type="term" value="F:transmembrane transporter activity"/>
    <property type="evidence" value="ECO:0007669"/>
    <property type="project" value="InterPro"/>
</dbReference>
<dbReference type="EMBL" id="VRSW01000003">
    <property type="protein sequence ID" value="TXK04193.1"/>
    <property type="molecule type" value="Genomic_DNA"/>
</dbReference>
<name>A0A5C8HPB3_9MICO</name>
<reference evidence="10 11" key="1">
    <citation type="submission" date="2019-08" db="EMBL/GenBank/DDBJ databases">
        <authorList>
            <person name="Dong K."/>
        </authorList>
    </citation>
    <scope>NUCLEOTIDE SEQUENCE [LARGE SCALE GENOMIC DNA]</scope>
    <source>
        <strain evidence="10 11">M4-8</strain>
    </source>
</reference>
<feature type="transmembrane region" description="Helical" evidence="9">
    <location>
        <begin position="309"/>
        <end position="329"/>
    </location>
</feature>
<feature type="compositionally biased region" description="Basic and acidic residues" evidence="8">
    <location>
        <begin position="35"/>
        <end position="50"/>
    </location>
</feature>
<organism evidence="10 11">
    <name type="scientific">Microbacterium mitrae</name>
    <dbReference type="NCBI Taxonomy" id="664640"/>
    <lineage>
        <taxon>Bacteria</taxon>
        <taxon>Bacillati</taxon>
        <taxon>Actinomycetota</taxon>
        <taxon>Actinomycetes</taxon>
        <taxon>Micrococcales</taxon>
        <taxon>Microbacteriaceae</taxon>
        <taxon>Microbacterium</taxon>
    </lineage>
</organism>
<feature type="transmembrane region" description="Helical" evidence="9">
    <location>
        <begin position="341"/>
        <end position="364"/>
    </location>
</feature>
<dbReference type="Proteomes" id="UP000321196">
    <property type="component" value="Unassembled WGS sequence"/>
</dbReference>
<feature type="transmembrane region" description="Helical" evidence="9">
    <location>
        <begin position="479"/>
        <end position="499"/>
    </location>
</feature>
<evidence type="ECO:0000313" key="10">
    <source>
        <dbReference type="EMBL" id="TXK04193.1"/>
    </source>
</evidence>
<evidence type="ECO:0000256" key="5">
    <source>
        <dbReference type="ARBA" id="ARBA00022692"/>
    </source>
</evidence>
<gene>
    <name evidence="10" type="ORF">FVP60_10615</name>
</gene>
<dbReference type="PANTHER" id="PTHR30047">
    <property type="entry name" value="HIGH-AFFINITY CHOLINE TRANSPORT PROTEIN-RELATED"/>
    <property type="match status" value="1"/>
</dbReference>
<evidence type="ECO:0000256" key="2">
    <source>
        <dbReference type="ARBA" id="ARBA00005658"/>
    </source>
</evidence>
<dbReference type="NCBIfam" id="TIGR00842">
    <property type="entry name" value="bcct"/>
    <property type="match status" value="1"/>
</dbReference>
<evidence type="ECO:0000256" key="9">
    <source>
        <dbReference type="SAM" id="Phobius"/>
    </source>
</evidence>
<comment type="similarity">
    <text evidence="2">Belongs to the BCCT transporter (TC 2.A.15) family.</text>
</comment>
<dbReference type="InterPro" id="IPR000060">
    <property type="entry name" value="BCCT_transptr"/>
</dbReference>
<evidence type="ECO:0000256" key="6">
    <source>
        <dbReference type="ARBA" id="ARBA00022989"/>
    </source>
</evidence>
<keyword evidence="5 9" id="KW-0812">Transmembrane</keyword>
<comment type="subcellular location">
    <subcellularLocation>
        <location evidence="1">Cell membrane</location>
        <topology evidence="1">Multi-pass membrane protein</topology>
    </subcellularLocation>
</comment>
<dbReference type="RefSeq" id="WP_147826249.1">
    <property type="nucleotide sequence ID" value="NZ_BAAARG010000003.1"/>
</dbReference>
<keyword evidence="7 9" id="KW-0472">Membrane</keyword>
<dbReference type="AlphaFoldDB" id="A0A5C8HPB3"/>